<dbReference type="AlphaFoldDB" id="A0A8H9IL13"/>
<protein>
    <recommendedName>
        <fullName evidence="2">DUF4139 domain-containing protein</fullName>
    </recommendedName>
</protein>
<reference evidence="4" key="1">
    <citation type="journal article" date="2019" name="Int. J. Syst. Evol. Microbiol.">
        <title>The Global Catalogue of Microorganisms (GCM) 10K type strain sequencing project: providing services to taxonomists for standard genome sequencing and annotation.</title>
        <authorList>
            <consortium name="The Broad Institute Genomics Platform"/>
            <consortium name="The Broad Institute Genome Sequencing Center for Infectious Disease"/>
            <person name="Wu L."/>
            <person name="Ma J."/>
        </authorList>
    </citation>
    <scope>NUCLEOTIDE SEQUENCE [LARGE SCALE GENOMIC DNA]</scope>
    <source>
        <strain evidence="4">KCTC 42083</strain>
    </source>
</reference>
<dbReference type="RefSeq" id="WP_189390811.1">
    <property type="nucleotide sequence ID" value="NZ_BMZN01000001.1"/>
</dbReference>
<dbReference type="Pfam" id="PF13598">
    <property type="entry name" value="DUF4139"/>
    <property type="match status" value="1"/>
</dbReference>
<dbReference type="Proteomes" id="UP000608923">
    <property type="component" value="Unassembled WGS sequence"/>
</dbReference>
<evidence type="ECO:0000256" key="1">
    <source>
        <dbReference type="SAM" id="Coils"/>
    </source>
</evidence>
<keyword evidence="1" id="KW-0175">Coiled coil</keyword>
<sequence>MNHFVPRAAHTPRLRHLTGALMLVWMGTAAGTAWAQQIESITLSSAGMAEIERQIPVSESGTAQLRVPLNQVDDILKTLMAVDGKNRIDSLTLSGLAPLKESFDSLPFSAKDLRSPATLAQALRGQQVSASSQGRLIRGAVLGVQATAATNERPAQAILSVLTEQGQIQTLELGPDTSLDVLDKTLQQQLQQATEVLAGQSNQQSRDIQLVLNKTDAKTARLSYLIPAPVWKSSYRLMMQDGKARLQAWAIFENTSGEDWKDVKVTLSSGSPVMLRQRLLERYWNERPELPVAVGSSIAPQADTQATLSAGQARRAAGEAMRARMAPAAPAPMVESAAYMADSVMSKQWASGGAGASTQAQEGLTQVRFNLPQTLSVPTGQTVSVPFIDTSLQAESLSVYRSGQAGDHPTAAIWVNNEQANSLPPGIITVFNQEDGHVGDAELAGLPAGEQRLIYFAQDSKVQIREEQNEEYRLSKTRVTDGLARSEWTRIQNYRYEIKAPNDEDRTVLIQLPRQDGWTLKSDAHDSDTAQEHRLKVKVAKGKTVSVTAQLSLQDQVELRLEDIDENMLLQWRGNGEDTAQKTKMDKLIDLRRQLSQAQQAQHQAQENLNDTVAEQERIRANLAAVSAQSTLGQRFSEQLAQQEDQIASQRKTVQEQRDGVLKARQAFEKALSELS</sequence>
<comment type="caution">
    <text evidence="3">The sequence shown here is derived from an EMBL/GenBank/DDBJ whole genome shotgun (WGS) entry which is preliminary data.</text>
</comment>
<feature type="domain" description="DUF4139" evidence="2">
    <location>
        <begin position="221"/>
        <end position="532"/>
    </location>
</feature>
<dbReference type="PANTHER" id="PTHR38075">
    <property type="entry name" value="DUF4139 DOMAIN-CONTAINING PROTEIN"/>
    <property type="match status" value="1"/>
</dbReference>
<evidence type="ECO:0000313" key="3">
    <source>
        <dbReference type="EMBL" id="GHC37644.1"/>
    </source>
</evidence>
<accession>A0A8H9IL13</accession>
<keyword evidence="4" id="KW-1185">Reference proteome</keyword>
<feature type="coiled-coil region" evidence="1">
    <location>
        <begin position="588"/>
        <end position="615"/>
    </location>
</feature>
<dbReference type="PANTHER" id="PTHR38075:SF1">
    <property type="entry name" value="DUF4139 DOMAIN-CONTAINING PROTEIN"/>
    <property type="match status" value="1"/>
</dbReference>
<organism evidence="3 4">
    <name type="scientific">Alcaligenes pakistanensis</name>
    <dbReference type="NCBI Taxonomy" id="1482717"/>
    <lineage>
        <taxon>Bacteria</taxon>
        <taxon>Pseudomonadati</taxon>
        <taxon>Pseudomonadota</taxon>
        <taxon>Betaproteobacteria</taxon>
        <taxon>Burkholderiales</taxon>
        <taxon>Alcaligenaceae</taxon>
        <taxon>Alcaligenes</taxon>
    </lineage>
</organism>
<name>A0A8H9IL13_9BURK</name>
<dbReference type="InterPro" id="IPR037291">
    <property type="entry name" value="DUF4139"/>
</dbReference>
<gene>
    <name evidence="3" type="ORF">GCM10010096_04010</name>
</gene>
<dbReference type="EMBL" id="BMZN01000001">
    <property type="protein sequence ID" value="GHC37644.1"/>
    <property type="molecule type" value="Genomic_DNA"/>
</dbReference>
<evidence type="ECO:0000313" key="4">
    <source>
        <dbReference type="Proteomes" id="UP000608923"/>
    </source>
</evidence>
<evidence type="ECO:0000259" key="2">
    <source>
        <dbReference type="Pfam" id="PF13598"/>
    </source>
</evidence>
<proteinExistence type="predicted"/>